<accession>A0ACC3MDZ4</accession>
<protein>
    <submittedName>
        <fullName evidence="1">Uncharacterized protein</fullName>
    </submittedName>
</protein>
<keyword evidence="2" id="KW-1185">Reference proteome</keyword>
<dbReference type="EMBL" id="JAUTXU010000325">
    <property type="protein sequence ID" value="KAK3686329.1"/>
    <property type="molecule type" value="Genomic_DNA"/>
</dbReference>
<comment type="caution">
    <text evidence="1">The sequence shown here is derived from an EMBL/GenBank/DDBJ whole genome shotgun (WGS) entry which is preliminary data.</text>
</comment>
<proteinExistence type="predicted"/>
<sequence>MFGILKFQTFLLVVLLFICSCTYLHGVFPAWLDRNKTGPLGTFWRAARVGERLSPRPDIPMADGFVHPTGMPWLTSTKLESRTETSPEPISYFDRIPAETRNQISELVLGEEGEIDINATGGWPAILSAWKQLGDEAAPMYLRNANFTVTILDLNSSALVNWLTRFEQVPAGLKALVKGVKIICLGDMIDCDIGGYGHPLYSANLDYWDGLINNISASGLKDHQLQWPGLVDLDLSISKTRASHPDSRRYWVGVEKHMLNKYILTPLLGQRGMFNNAAPPVNVLQQVRRECLQLGLDRQCAMIIAQETQFSTLGIGDGWFDSWQMSKLMMD</sequence>
<organism evidence="1 2">
    <name type="scientific">Vermiconidia calcicola</name>
    <dbReference type="NCBI Taxonomy" id="1690605"/>
    <lineage>
        <taxon>Eukaryota</taxon>
        <taxon>Fungi</taxon>
        <taxon>Dikarya</taxon>
        <taxon>Ascomycota</taxon>
        <taxon>Pezizomycotina</taxon>
        <taxon>Dothideomycetes</taxon>
        <taxon>Dothideomycetidae</taxon>
        <taxon>Mycosphaerellales</taxon>
        <taxon>Extremaceae</taxon>
        <taxon>Vermiconidia</taxon>
    </lineage>
</organism>
<dbReference type="Proteomes" id="UP001281147">
    <property type="component" value="Unassembled WGS sequence"/>
</dbReference>
<evidence type="ECO:0000313" key="2">
    <source>
        <dbReference type="Proteomes" id="UP001281147"/>
    </source>
</evidence>
<evidence type="ECO:0000313" key="1">
    <source>
        <dbReference type="EMBL" id="KAK3686329.1"/>
    </source>
</evidence>
<reference evidence="1" key="1">
    <citation type="submission" date="2023-07" db="EMBL/GenBank/DDBJ databases">
        <title>Black Yeasts Isolated from many extreme environments.</title>
        <authorList>
            <person name="Coleine C."/>
            <person name="Stajich J.E."/>
            <person name="Selbmann L."/>
        </authorList>
    </citation>
    <scope>NUCLEOTIDE SEQUENCE</scope>
    <source>
        <strain evidence="1">CCFEE 5714</strain>
    </source>
</reference>
<gene>
    <name evidence="1" type="ORF">LTR37_019919</name>
</gene>
<name>A0ACC3MDZ4_9PEZI</name>